<keyword evidence="2" id="KW-0732">Signal</keyword>
<feature type="compositionally biased region" description="Low complexity" evidence="1">
    <location>
        <begin position="126"/>
        <end position="175"/>
    </location>
</feature>
<evidence type="ECO:0000256" key="2">
    <source>
        <dbReference type="SAM" id="SignalP"/>
    </source>
</evidence>
<feature type="region of interest" description="Disordered" evidence="1">
    <location>
        <begin position="257"/>
        <end position="286"/>
    </location>
</feature>
<feature type="chain" id="PRO_5002036999" evidence="2">
    <location>
        <begin position="17"/>
        <end position="286"/>
    </location>
</feature>
<name>A0A0A7CMM1_9STRA</name>
<feature type="signal peptide" evidence="2">
    <location>
        <begin position="1"/>
        <end position="16"/>
    </location>
</feature>
<evidence type="ECO:0000256" key="1">
    <source>
        <dbReference type="SAM" id="MobiDB-lite"/>
    </source>
</evidence>
<organism evidence="3">
    <name type="scientific">Thraustotheca clavata</name>
    <dbReference type="NCBI Taxonomy" id="74557"/>
    <lineage>
        <taxon>Eukaryota</taxon>
        <taxon>Sar</taxon>
        <taxon>Stramenopiles</taxon>
        <taxon>Oomycota</taxon>
        <taxon>Saprolegniomycetes</taxon>
        <taxon>Saprolegniales</taxon>
        <taxon>Achlyaceae</taxon>
        <taxon>Thraustotheca</taxon>
    </lineage>
</organism>
<feature type="compositionally biased region" description="Low complexity" evidence="1">
    <location>
        <begin position="267"/>
        <end position="286"/>
    </location>
</feature>
<reference evidence="3" key="1">
    <citation type="journal article" date="2014" name="Genome Biol. Evol.">
        <title>The secreted proteins of Achlya hypogyna and Thraustotheca clavata identify the ancestral oomycete secretome and reveal gene acquisitions by horizontal gene transfer.</title>
        <authorList>
            <person name="Misner I."/>
            <person name="Blouin N."/>
            <person name="Leonard G."/>
            <person name="Richards T.A."/>
            <person name="Lane C.E."/>
        </authorList>
    </citation>
    <scope>NUCLEOTIDE SEQUENCE</scope>
    <source>
        <strain evidence="3">ATCC 34112</strain>
    </source>
</reference>
<protein>
    <submittedName>
        <fullName evidence="3">Secreted protein</fullName>
    </submittedName>
</protein>
<sequence>MKTVIVLAAAATSAFAADCTLANFAGLVSVATYPAGPFATCAADIGESLANMLNPNWIPKDGPTVAKFAQSANCKKFLSTVLTFMATINPPCTLRQAGQALATDVTAKLSFDQAVATWAAYYNPTSAPTSGPTSAPTSGPTGTATSAPTSSPTSGPTGTPTPGTPITGPTSAPTNAPGPNPAPAGSCIQVSSVMPPTASLAQFARALVCFQPCPKQGDAVVQDCHSYLPSASNGKCVAPVDAVCQKIPSGAFGCVWPSSQSPPAPASPGSATTAPTPAPSVPSLRG</sequence>
<dbReference type="EMBL" id="KM038249">
    <property type="protein sequence ID" value="AIG55710.1"/>
    <property type="molecule type" value="Genomic_DNA"/>
</dbReference>
<dbReference type="AlphaFoldDB" id="A0A0A7CMM1"/>
<accession>A0A0A7CMM1</accession>
<evidence type="ECO:0000313" key="3">
    <source>
        <dbReference type="EMBL" id="AIG55710.1"/>
    </source>
</evidence>
<proteinExistence type="predicted"/>
<feature type="region of interest" description="Disordered" evidence="1">
    <location>
        <begin position="126"/>
        <end position="183"/>
    </location>
</feature>